<dbReference type="AlphaFoldDB" id="A0A8S1JUZ8"/>
<dbReference type="EMBL" id="CAJJDN010000001">
    <property type="protein sequence ID" value="CAD8046231.1"/>
    <property type="molecule type" value="Genomic_DNA"/>
</dbReference>
<gene>
    <name evidence="3" type="ORF">PSON_ATCC_30995.1.T0010507</name>
</gene>
<dbReference type="Proteomes" id="UP000692954">
    <property type="component" value="Unassembled WGS sequence"/>
</dbReference>
<feature type="compositionally biased region" description="Polar residues" evidence="2">
    <location>
        <begin position="1138"/>
        <end position="1147"/>
    </location>
</feature>
<proteinExistence type="predicted"/>
<feature type="coiled-coil region" evidence="1">
    <location>
        <begin position="649"/>
        <end position="676"/>
    </location>
</feature>
<organism evidence="3 4">
    <name type="scientific">Paramecium sonneborni</name>
    <dbReference type="NCBI Taxonomy" id="65129"/>
    <lineage>
        <taxon>Eukaryota</taxon>
        <taxon>Sar</taxon>
        <taxon>Alveolata</taxon>
        <taxon>Ciliophora</taxon>
        <taxon>Intramacronucleata</taxon>
        <taxon>Oligohymenophorea</taxon>
        <taxon>Peniculida</taxon>
        <taxon>Parameciidae</taxon>
        <taxon>Paramecium</taxon>
    </lineage>
</organism>
<comment type="caution">
    <text evidence="3">The sequence shown here is derived from an EMBL/GenBank/DDBJ whole genome shotgun (WGS) entry which is preliminary data.</text>
</comment>
<feature type="coiled-coil region" evidence="1">
    <location>
        <begin position="739"/>
        <end position="815"/>
    </location>
</feature>
<evidence type="ECO:0000256" key="1">
    <source>
        <dbReference type="SAM" id="Coils"/>
    </source>
</evidence>
<reference evidence="3" key="1">
    <citation type="submission" date="2021-01" db="EMBL/GenBank/DDBJ databases">
        <authorList>
            <consortium name="Genoscope - CEA"/>
            <person name="William W."/>
        </authorList>
    </citation>
    <scope>NUCLEOTIDE SEQUENCE</scope>
</reference>
<feature type="coiled-coil region" evidence="1">
    <location>
        <begin position="370"/>
        <end position="397"/>
    </location>
</feature>
<evidence type="ECO:0000313" key="3">
    <source>
        <dbReference type="EMBL" id="CAD8046231.1"/>
    </source>
</evidence>
<protein>
    <submittedName>
        <fullName evidence="3">Uncharacterized protein</fullName>
    </submittedName>
</protein>
<evidence type="ECO:0000256" key="2">
    <source>
        <dbReference type="SAM" id="MobiDB-lite"/>
    </source>
</evidence>
<keyword evidence="4" id="KW-1185">Reference proteome</keyword>
<feature type="region of interest" description="Disordered" evidence="2">
    <location>
        <begin position="1127"/>
        <end position="1147"/>
    </location>
</feature>
<feature type="coiled-coil region" evidence="1">
    <location>
        <begin position="48"/>
        <end position="123"/>
    </location>
</feature>
<feature type="coiled-coil region" evidence="1">
    <location>
        <begin position="458"/>
        <end position="599"/>
    </location>
</feature>
<dbReference type="OrthoDB" id="308311at2759"/>
<name>A0A8S1JUZ8_9CILI</name>
<sequence length="1147" mass="136159">MKTAVNSLQVSRSQPPTLMPVITTPVIVERGSNLQHSQIFTKDSPQQLRNEQQQLIELETRIQHLEQDSSPKLKHNNLIEENKKLKEQVRRQTESADKVKGELTIAKNEISKLKKVLEIQEEALTDIRIKNHSRNLSHSEKMKNDKLILQKEIMEQQHLKEKLQLQNQIIQLQLILEQQTTHCQNIPLLQIKQQSTISQIGQSYNLISKSQTSQQTSKSITLQENEQKQSSLNKISLVYSQDGDSNQIYYRPNIKDKLFQVPSKGLTKENSSPHYNNYSQPQLKFALSDDIANEKQEDNNIKSNFKTKKFYEMQSKLTANDQQKERNQIHRNSLSKITQQIGLDETTQKNQKIDKIFVQSPKYQSSNFSNNQYIQELQELKKEINLQKEEIQQQINKTIMLEQEKLNIIEKNEQLLFQFQKQVEEIKICESIKENNQFEIARFENKLESQKLYYESQIQDYQTKFKILQDQLEEKKLITEQLIQEKQNFYTLVDKQNEIQQIEEKQIEILNLTQKALNYKKKNDLYEIEINQLKQKEQNSSLEIEKIKIQFQDTQKILQETKDQLQIIQSQYKQELILREKLELNYAILSKEFSLYKENSFLLIDDFKTQLKQYQNKDIEIIQQENKNPSNQDRLEQDVIQSLIQSKIIIKQKNENMQLQQTKQYLEEEIMDFKNSLTNQAQLIHQTKQIQQQKFHITGSLKLDLSKIQLDEELVESNYQQQQEIDQIILENDSVPNIYDQVQTDRNQINKTLQQKDQELSIQKQQIEKLIIIHSEQKNQISNLKSELQSLEIITKEMKEQIKKQETDNQFHQKETIQQMQVELHDYDKRGITKNSSCLINQKIKQRDLEIRILNKSTQEIQQPTKNEVVSLQKKLQQQSEFIKKQNQELDKISLLYQNYQIEVQSNNLQIELQKSEYEQMKRHFHTIISQQKIVLEQKDKEILKIKQQLSNYEINKFDNDKLNQILIKSSEKQEIKKNEFIQDSMQQTNNELKQQLEKVQGENAGLQNVINGLQKENASLRDNNQKLIKKFEENYQLREYSGQLFQDNIHLRPNINLISQQNENFQPDYPKPGFISSKNKKFDEIEIENCAQQKEISSLRLIIRDLQNNQNYNINQNLERNISNHGQKLSQKKHLFDQNSIKSKNN</sequence>
<evidence type="ECO:0000313" key="4">
    <source>
        <dbReference type="Proteomes" id="UP000692954"/>
    </source>
</evidence>
<feature type="coiled-coil region" evidence="1">
    <location>
        <begin position="936"/>
        <end position="1031"/>
    </location>
</feature>
<accession>A0A8S1JUZ8</accession>
<keyword evidence="1" id="KW-0175">Coiled coil</keyword>